<evidence type="ECO:0000256" key="7">
    <source>
        <dbReference type="RuleBase" id="RU363104"/>
    </source>
</evidence>
<dbReference type="Gene3D" id="3.40.50.2000">
    <property type="entry name" value="Glycogen Phosphorylase B"/>
    <property type="match status" value="2"/>
</dbReference>
<dbReference type="GO" id="GO:0005978">
    <property type="term" value="P:glycogen biosynthetic process"/>
    <property type="evidence" value="ECO:0007669"/>
    <property type="project" value="UniProtKB-UniPathway"/>
</dbReference>
<comment type="catalytic activity">
    <reaction evidence="6">
        <text>[(1-&gt;4)-alpha-D-glucosyl](n) + UDP-alpha-D-glucose = [(1-&gt;4)-alpha-D-glucosyl](n+1) + UDP + H(+)</text>
        <dbReference type="Rhea" id="RHEA:18549"/>
        <dbReference type="Rhea" id="RHEA-COMP:9584"/>
        <dbReference type="Rhea" id="RHEA-COMP:9587"/>
        <dbReference type="ChEBI" id="CHEBI:15378"/>
        <dbReference type="ChEBI" id="CHEBI:15444"/>
        <dbReference type="ChEBI" id="CHEBI:58223"/>
        <dbReference type="ChEBI" id="CHEBI:58885"/>
        <dbReference type="EC" id="2.4.1.11"/>
    </reaction>
    <physiologicalReaction direction="left-to-right" evidence="6">
        <dbReference type="Rhea" id="RHEA:18550"/>
    </physiologicalReaction>
</comment>
<dbReference type="SUPFAM" id="SSF53756">
    <property type="entry name" value="UDP-Glycosyltransferase/glycogen phosphorylase"/>
    <property type="match status" value="2"/>
</dbReference>
<sequence>MSQFILEASYEVIHKVGGVETVVRSKAPELVKKYGDHFFMIGMNVIGDDKYATNFEDKRTPNSFWDDFLSNFERSFELPLNSVRYGQWLIPGGPQCFLLPLIGGKLVNVVKTLLWEESNLSEQPHQHPEDFKLNAITFGAMQWAFYSFFLVEYAKNHETIIVQTHEWLAGVGLFAYKKLGPAQKYFRQKSPEDFDRVKFIFTTHATTLGRHLSAGDADLNQCFKQTDAGVWDAEACKRSVEFEHRIERACANLADQFTTVSTITSVECEAFLGRKVDAVTWNGLHVDSQKGLIDDHELNFKHKIERDKILEFVKSHFYGIDIDNTFVFFSAGRYEYKNKGYDLFIDALYEVNKKLTSQQYRDSHPELANKFVVGIIIAPAPNNGFTEHSLFVTNLMKEIQSSVGKISENITESLGNKLCECLDSDFSELSLNQLCGSDDLMLLKRFHQSMQKSANQSPVTTHKLADQNSDLLCRLRELHLTNNFSDRCKMVWVPEFLSKTSIFGLDYSDFTRGAHLGVFASLYEPFGYTSPECMCVGTASVVSNMCGFGNYIEEQGAQYPTQENENNSWMSNKYGVQVVDRIYKPYWDTVLQLHEMMLDYLKMSVHQRIALRNRMSRNSIVVDWSIMIKEYIKVYDQYK</sequence>
<dbReference type="AlphaFoldDB" id="V6LTE3"/>
<comment type="pathway">
    <text evidence="1 7">Glycan biosynthesis; glycogen biosynthesis.</text>
</comment>
<dbReference type="PANTHER" id="PTHR10176">
    <property type="entry name" value="GLYCOGEN SYNTHASE"/>
    <property type="match status" value="1"/>
</dbReference>
<evidence type="ECO:0000256" key="2">
    <source>
        <dbReference type="ARBA" id="ARBA00010686"/>
    </source>
</evidence>
<dbReference type="EMBL" id="KI546129">
    <property type="protein sequence ID" value="EST44059.1"/>
    <property type="molecule type" value="Genomic_DNA"/>
</dbReference>
<evidence type="ECO:0000256" key="4">
    <source>
        <dbReference type="ARBA" id="ARBA00022679"/>
    </source>
</evidence>
<dbReference type="UniPathway" id="UPA00164"/>
<dbReference type="InterPro" id="IPR008631">
    <property type="entry name" value="Glycogen_synth"/>
</dbReference>
<organism evidence="8">
    <name type="scientific">Spironucleus salmonicida</name>
    <dbReference type="NCBI Taxonomy" id="348837"/>
    <lineage>
        <taxon>Eukaryota</taxon>
        <taxon>Metamonada</taxon>
        <taxon>Diplomonadida</taxon>
        <taxon>Hexamitidae</taxon>
        <taxon>Hexamitinae</taxon>
        <taxon>Spironucleus</taxon>
    </lineage>
</organism>
<evidence type="ECO:0000256" key="5">
    <source>
        <dbReference type="ARBA" id="ARBA00023056"/>
    </source>
</evidence>
<dbReference type="EMBL" id="AUWU02000003">
    <property type="protein sequence ID" value="KAH0575628.1"/>
    <property type="molecule type" value="Genomic_DNA"/>
</dbReference>
<evidence type="ECO:0000313" key="10">
    <source>
        <dbReference type="Proteomes" id="UP000018208"/>
    </source>
</evidence>
<evidence type="ECO:0000256" key="1">
    <source>
        <dbReference type="ARBA" id="ARBA00004964"/>
    </source>
</evidence>
<keyword evidence="4 7" id="KW-0808">Transferase</keyword>
<reference evidence="9" key="2">
    <citation type="submission" date="2020-12" db="EMBL/GenBank/DDBJ databases">
        <title>New Spironucleus salmonicida genome in near-complete chromosomes.</title>
        <authorList>
            <person name="Xu F."/>
            <person name="Kurt Z."/>
            <person name="Jimenez-Gonzalez A."/>
            <person name="Astvaldsson A."/>
            <person name="Andersson J.O."/>
            <person name="Svard S.G."/>
        </authorList>
    </citation>
    <scope>NUCLEOTIDE SEQUENCE</scope>
    <source>
        <strain evidence="9">ATCC 50377</strain>
    </source>
</reference>
<evidence type="ECO:0000313" key="9">
    <source>
        <dbReference type="EMBL" id="KAH0575628.1"/>
    </source>
</evidence>
<dbReference type="EC" id="2.4.1.11" evidence="7"/>
<evidence type="ECO:0000256" key="3">
    <source>
        <dbReference type="ARBA" id="ARBA00022676"/>
    </source>
</evidence>
<evidence type="ECO:0000256" key="6">
    <source>
        <dbReference type="ARBA" id="ARBA00047345"/>
    </source>
</evidence>
<dbReference type="Proteomes" id="UP000018208">
    <property type="component" value="Unassembled WGS sequence"/>
</dbReference>
<dbReference type="GO" id="GO:0005737">
    <property type="term" value="C:cytoplasm"/>
    <property type="evidence" value="ECO:0007669"/>
    <property type="project" value="TreeGrafter"/>
</dbReference>
<protein>
    <recommendedName>
        <fullName evidence="7">Glycogen [starch] synthase</fullName>
        <ecNumber evidence="7">2.4.1.11</ecNumber>
    </recommendedName>
</protein>
<dbReference type="PANTHER" id="PTHR10176:SF3">
    <property type="entry name" value="GLYCOGEN [STARCH] SYNTHASE"/>
    <property type="match status" value="1"/>
</dbReference>
<gene>
    <name evidence="8" type="ORF">SS50377_16125</name>
    <name evidence="9" type="ORF">SS50377_23268</name>
</gene>
<name>V6LTE3_9EUKA</name>
<keyword evidence="3 7" id="KW-0328">Glycosyltransferase</keyword>
<comment type="similarity">
    <text evidence="2 7">Belongs to the glycosyltransferase 3 family.</text>
</comment>
<evidence type="ECO:0000313" key="8">
    <source>
        <dbReference type="EMBL" id="EST44059.1"/>
    </source>
</evidence>
<dbReference type="OrthoDB" id="6335297at2759"/>
<dbReference type="GO" id="GO:0004373">
    <property type="term" value="F:alpha-1,4-glucan glucosyltransferase (UDP-glucose donor) activity"/>
    <property type="evidence" value="ECO:0007669"/>
    <property type="project" value="UniProtKB-EC"/>
</dbReference>
<comment type="function">
    <text evidence="7">Transfers the glycosyl residue from UDP-Glc to the non-reducing end of alpha-1,4-glucan.</text>
</comment>
<reference evidence="8 9" key="1">
    <citation type="journal article" date="2014" name="PLoS Genet.">
        <title>The Genome of Spironucleus salmonicida Highlights a Fish Pathogen Adapted to Fluctuating Environments.</title>
        <authorList>
            <person name="Xu F."/>
            <person name="Jerlstrom-Hultqvist J."/>
            <person name="Einarsson E."/>
            <person name="Astvaldsson A."/>
            <person name="Svard S.G."/>
            <person name="Andersson J.O."/>
        </authorList>
    </citation>
    <scope>NUCLEOTIDE SEQUENCE</scope>
    <source>
        <strain evidence="9">ATCC 50377</strain>
    </source>
</reference>
<dbReference type="VEuPathDB" id="GiardiaDB:SS50377_23268"/>
<accession>V6LTE3</accession>
<keyword evidence="5 7" id="KW-0320">Glycogen biosynthesis</keyword>
<dbReference type="Pfam" id="PF05693">
    <property type="entry name" value="Glycogen_syn"/>
    <property type="match status" value="1"/>
</dbReference>
<proteinExistence type="inferred from homology"/>
<keyword evidence="10" id="KW-1185">Reference proteome</keyword>